<dbReference type="InterPro" id="IPR017941">
    <property type="entry name" value="Rieske_2Fe-2S"/>
</dbReference>
<keyword evidence="3" id="KW-0479">Metal-binding</keyword>
<dbReference type="SUPFAM" id="SSF55961">
    <property type="entry name" value="Bet v1-like"/>
    <property type="match status" value="1"/>
</dbReference>
<dbReference type="InterPro" id="IPR015879">
    <property type="entry name" value="Ring_hydroxy_dOase_asu_C_dom"/>
</dbReference>
<evidence type="ECO:0000256" key="3">
    <source>
        <dbReference type="ARBA" id="ARBA00022723"/>
    </source>
</evidence>
<evidence type="ECO:0000256" key="2">
    <source>
        <dbReference type="ARBA" id="ARBA00022714"/>
    </source>
</evidence>
<dbReference type="PRINTS" id="PR00090">
    <property type="entry name" value="RNGDIOXGNASE"/>
</dbReference>
<dbReference type="InterPro" id="IPR001663">
    <property type="entry name" value="Rng_hydr_dOase-A"/>
</dbReference>
<reference evidence="9 10" key="1">
    <citation type="submission" date="2024-03" db="EMBL/GenBank/DDBJ databases">
        <title>Draft genome sequence of Pseudonocardia nematodicida JCM 31783.</title>
        <authorList>
            <person name="Butdee W."/>
            <person name="Duangmal K."/>
        </authorList>
    </citation>
    <scope>NUCLEOTIDE SEQUENCE [LARGE SCALE GENOMIC DNA]</scope>
    <source>
        <strain evidence="9 10">JCM 31783</strain>
    </source>
</reference>
<dbReference type="PANTHER" id="PTHR43756">
    <property type="entry name" value="CHOLINE MONOOXYGENASE, CHLOROPLASTIC"/>
    <property type="match status" value="1"/>
</dbReference>
<evidence type="ECO:0000256" key="1">
    <source>
        <dbReference type="ARBA" id="ARBA00001962"/>
    </source>
</evidence>
<dbReference type="PANTHER" id="PTHR43756:SF5">
    <property type="entry name" value="CHOLINE MONOOXYGENASE, CHLOROPLASTIC"/>
    <property type="match status" value="1"/>
</dbReference>
<dbReference type="RefSeq" id="WP_349296994.1">
    <property type="nucleotide sequence ID" value="NZ_JBEDNQ010000002.1"/>
</dbReference>
<comment type="caution">
    <text evidence="9">The sequence shown here is derived from an EMBL/GenBank/DDBJ whole genome shotgun (WGS) entry which is preliminary data.</text>
</comment>
<dbReference type="InterPro" id="IPR036922">
    <property type="entry name" value="Rieske_2Fe-2S_sf"/>
</dbReference>
<dbReference type="EMBL" id="JBEDNQ010000002">
    <property type="protein sequence ID" value="MEQ3549900.1"/>
    <property type="molecule type" value="Genomic_DNA"/>
</dbReference>
<dbReference type="SUPFAM" id="SSF50022">
    <property type="entry name" value="ISP domain"/>
    <property type="match status" value="1"/>
</dbReference>
<evidence type="ECO:0000256" key="6">
    <source>
        <dbReference type="ARBA" id="ARBA00023014"/>
    </source>
</evidence>
<proteinExistence type="predicted"/>
<keyword evidence="7" id="KW-0520">NAD</keyword>
<organism evidence="9 10">
    <name type="scientific">Pseudonocardia nematodicida</name>
    <dbReference type="NCBI Taxonomy" id="1206997"/>
    <lineage>
        <taxon>Bacteria</taxon>
        <taxon>Bacillati</taxon>
        <taxon>Actinomycetota</taxon>
        <taxon>Actinomycetes</taxon>
        <taxon>Pseudonocardiales</taxon>
        <taxon>Pseudonocardiaceae</taxon>
        <taxon>Pseudonocardia</taxon>
    </lineage>
</organism>
<accession>A0ABV1K602</accession>
<keyword evidence="6" id="KW-0411">Iron-sulfur</keyword>
<evidence type="ECO:0000256" key="5">
    <source>
        <dbReference type="ARBA" id="ARBA00023004"/>
    </source>
</evidence>
<feature type="domain" description="Rieske" evidence="8">
    <location>
        <begin position="68"/>
        <end position="175"/>
    </location>
</feature>
<evidence type="ECO:0000256" key="7">
    <source>
        <dbReference type="ARBA" id="ARBA00023027"/>
    </source>
</evidence>
<dbReference type="Pfam" id="PF00848">
    <property type="entry name" value="Ring_hydroxyl_A"/>
    <property type="match status" value="1"/>
</dbReference>
<comment type="cofactor">
    <cofactor evidence="1">
        <name>Fe cation</name>
        <dbReference type="ChEBI" id="CHEBI:24875"/>
    </cofactor>
</comment>
<keyword evidence="2" id="KW-0001">2Fe-2S</keyword>
<evidence type="ECO:0000259" key="8">
    <source>
        <dbReference type="PROSITE" id="PS51296"/>
    </source>
</evidence>
<gene>
    <name evidence="9" type="ORF">WIS52_05410</name>
</gene>
<dbReference type="InterPro" id="IPR015881">
    <property type="entry name" value="ARHD_Rieske_2Fe_2S"/>
</dbReference>
<dbReference type="PROSITE" id="PS51296">
    <property type="entry name" value="RIESKE"/>
    <property type="match status" value="1"/>
</dbReference>
<dbReference type="Gene3D" id="3.90.380.10">
    <property type="entry name" value="Naphthalene 1,2-dioxygenase Alpha Subunit, Chain A, domain 1"/>
    <property type="match status" value="2"/>
</dbReference>
<dbReference type="PROSITE" id="PS00570">
    <property type="entry name" value="RING_HYDROXYL_ALPHA"/>
    <property type="match status" value="1"/>
</dbReference>
<evidence type="ECO:0000256" key="4">
    <source>
        <dbReference type="ARBA" id="ARBA00023002"/>
    </source>
</evidence>
<keyword evidence="4" id="KW-0560">Oxidoreductase</keyword>
<evidence type="ECO:0000313" key="10">
    <source>
        <dbReference type="Proteomes" id="UP001494902"/>
    </source>
</evidence>
<protein>
    <submittedName>
        <fullName evidence="9">SRPBCC family protein</fullName>
    </submittedName>
</protein>
<dbReference type="Pfam" id="PF00355">
    <property type="entry name" value="Rieske"/>
    <property type="match status" value="1"/>
</dbReference>
<dbReference type="Gene3D" id="2.102.10.10">
    <property type="entry name" value="Rieske [2Fe-2S] iron-sulphur domain"/>
    <property type="match status" value="1"/>
</dbReference>
<dbReference type="CDD" id="cd08887">
    <property type="entry name" value="RHO_alpha_C_3"/>
    <property type="match status" value="1"/>
</dbReference>
<dbReference type="Proteomes" id="UP001494902">
    <property type="component" value="Unassembled WGS sequence"/>
</dbReference>
<keyword evidence="5" id="KW-0408">Iron</keyword>
<evidence type="ECO:0000313" key="9">
    <source>
        <dbReference type="EMBL" id="MEQ3549900.1"/>
    </source>
</evidence>
<dbReference type="CDD" id="cd03469">
    <property type="entry name" value="Rieske_RO_Alpha_N"/>
    <property type="match status" value="1"/>
</dbReference>
<sequence length="399" mass="45676">MATDQTAASTHRTDVLADRNDRIRRTLDHIRNDSTDSVDAVSTFTAQEYTDPAIARRERDAVFGAVPSIVCHGSEIPKPNDFITMRMPRNNVIIVRQRDHSVKAFVNLCRHRGALLEEQEKGRCRLFSCGYHRWSYDTDGSLRAITRDNTFGEIDRTRYGLVELPAQERHGFVWMVDDADAEIDVAGWLGTEMDGILAGYGMDRLVAARSEGFDEPVNWKIMQDAFLDGYHIQYAHPNTAAKHIHTNVMAVEDFGRHARFVAPRKTIDKYLEEPPAPDEDLSPYITETHFLLPNSTLLRQPDHFELLTFRPHPTDPARCRMEMRLVVPTLEDSGMDEERWNRIWDKNWKILLAVLHQEDFPLLRSSQAGMASADAGGMLLGRNEVINQIFHRELRKLVS</sequence>
<keyword evidence="10" id="KW-1185">Reference proteome</keyword>
<name>A0ABV1K602_9PSEU</name>